<organism evidence="3 4">
    <name type="scientific">Citrus x changshan-huyou</name>
    <dbReference type="NCBI Taxonomy" id="2935761"/>
    <lineage>
        <taxon>Eukaryota</taxon>
        <taxon>Viridiplantae</taxon>
        <taxon>Streptophyta</taxon>
        <taxon>Embryophyta</taxon>
        <taxon>Tracheophyta</taxon>
        <taxon>Spermatophyta</taxon>
        <taxon>Magnoliopsida</taxon>
        <taxon>eudicotyledons</taxon>
        <taxon>Gunneridae</taxon>
        <taxon>Pentapetalae</taxon>
        <taxon>rosids</taxon>
        <taxon>malvids</taxon>
        <taxon>Sapindales</taxon>
        <taxon>Rutaceae</taxon>
        <taxon>Aurantioideae</taxon>
        <taxon>Citrus</taxon>
    </lineage>
</organism>
<keyword evidence="1" id="KW-0489">Methyltransferase</keyword>
<protein>
    <submittedName>
        <fullName evidence="3">Uncharacterized protein</fullName>
    </submittedName>
</protein>
<dbReference type="Proteomes" id="UP001428341">
    <property type="component" value="Unassembled WGS sequence"/>
</dbReference>
<dbReference type="GO" id="GO:0032981">
    <property type="term" value="P:mitochondrial respiratory chain complex I assembly"/>
    <property type="evidence" value="ECO:0007669"/>
    <property type="project" value="TreeGrafter"/>
</dbReference>
<dbReference type="GO" id="GO:0008168">
    <property type="term" value="F:methyltransferase activity"/>
    <property type="evidence" value="ECO:0007669"/>
    <property type="project" value="UniProtKB-KW"/>
</dbReference>
<dbReference type="EMBL" id="JBCGBO010000005">
    <property type="protein sequence ID" value="KAK9200017.1"/>
    <property type="molecule type" value="Genomic_DNA"/>
</dbReference>
<dbReference type="AlphaFoldDB" id="A0AAP0QQV5"/>
<dbReference type="PANTHER" id="PTHR13090:SF1">
    <property type="entry name" value="ARGININE-HYDROXYLASE NDUFAF5, MITOCHONDRIAL"/>
    <property type="match status" value="1"/>
</dbReference>
<keyword evidence="2" id="KW-0808">Transferase</keyword>
<evidence type="ECO:0000256" key="2">
    <source>
        <dbReference type="ARBA" id="ARBA00022679"/>
    </source>
</evidence>
<sequence>MRVISNKKKTIGRAGPRARPLLTIAEDFDTDKLCLADDSITTAKACILLKLNFEKQWKGFTEDLEIRQAPRLELRIACTVAQMEREGDNSPRVSSLAQVRDAGNLLTRAGFTLPSVDVDQYTVKYNSALELIQHLRAMGETNALLQRNEVWFLSWIMMFPFLLR</sequence>
<dbReference type="PANTHER" id="PTHR13090">
    <property type="entry name" value="ARGININE-HYDROXYLASE NDUFAF5, MITOCHONDRIAL"/>
    <property type="match status" value="1"/>
</dbReference>
<evidence type="ECO:0000256" key="1">
    <source>
        <dbReference type="ARBA" id="ARBA00022603"/>
    </source>
</evidence>
<evidence type="ECO:0000313" key="3">
    <source>
        <dbReference type="EMBL" id="KAK9200017.1"/>
    </source>
</evidence>
<dbReference type="GO" id="GO:0005739">
    <property type="term" value="C:mitochondrion"/>
    <property type="evidence" value="ECO:0007669"/>
    <property type="project" value="TreeGrafter"/>
</dbReference>
<proteinExistence type="predicted"/>
<dbReference type="InterPro" id="IPR050602">
    <property type="entry name" value="Malonyl-ACP_OMT"/>
</dbReference>
<dbReference type="GO" id="GO:0032259">
    <property type="term" value="P:methylation"/>
    <property type="evidence" value="ECO:0007669"/>
    <property type="project" value="UniProtKB-KW"/>
</dbReference>
<comment type="caution">
    <text evidence="3">The sequence shown here is derived from an EMBL/GenBank/DDBJ whole genome shotgun (WGS) entry which is preliminary data.</text>
</comment>
<reference evidence="3 4" key="1">
    <citation type="submission" date="2024-05" db="EMBL/GenBank/DDBJ databases">
        <title>Haplotype-resolved chromosome-level genome assembly of Huyou (Citrus changshanensis).</title>
        <authorList>
            <person name="Miao C."/>
            <person name="Chen W."/>
            <person name="Wu Y."/>
            <person name="Wang L."/>
            <person name="Zhao S."/>
            <person name="Grierson D."/>
            <person name="Xu C."/>
            <person name="Chen K."/>
        </authorList>
    </citation>
    <scope>NUCLEOTIDE SEQUENCE [LARGE SCALE GENOMIC DNA]</scope>
    <source>
        <strain evidence="3">01-14</strain>
        <tissue evidence="3">Leaf</tissue>
    </source>
</reference>
<evidence type="ECO:0000313" key="4">
    <source>
        <dbReference type="Proteomes" id="UP001428341"/>
    </source>
</evidence>
<keyword evidence="4" id="KW-1185">Reference proteome</keyword>
<name>A0AAP0QQV5_9ROSI</name>
<gene>
    <name evidence="3" type="ORF">WN944_015212</name>
</gene>
<accession>A0AAP0QQV5</accession>